<protein>
    <submittedName>
        <fullName evidence="2">Os09g0108450 protein</fullName>
    </submittedName>
</protein>
<reference evidence="3" key="1">
    <citation type="journal article" date="2005" name="Nature">
        <title>The map-based sequence of the rice genome.</title>
        <authorList>
            <consortium name="International rice genome sequencing project (IRGSP)"/>
            <person name="Matsumoto T."/>
            <person name="Wu J."/>
            <person name="Kanamori H."/>
            <person name="Katayose Y."/>
            <person name="Fujisawa M."/>
            <person name="Namiki N."/>
            <person name="Mizuno H."/>
            <person name="Yamamoto K."/>
            <person name="Antonio B.A."/>
            <person name="Baba T."/>
            <person name="Sakata K."/>
            <person name="Nagamura Y."/>
            <person name="Aoki H."/>
            <person name="Arikawa K."/>
            <person name="Arita K."/>
            <person name="Bito T."/>
            <person name="Chiden Y."/>
            <person name="Fujitsuka N."/>
            <person name="Fukunaka R."/>
            <person name="Hamada M."/>
            <person name="Harada C."/>
            <person name="Hayashi A."/>
            <person name="Hijishita S."/>
            <person name="Honda M."/>
            <person name="Hosokawa S."/>
            <person name="Ichikawa Y."/>
            <person name="Idonuma A."/>
            <person name="Iijima M."/>
            <person name="Ikeda M."/>
            <person name="Ikeno M."/>
            <person name="Ito K."/>
            <person name="Ito S."/>
            <person name="Ito T."/>
            <person name="Ito Y."/>
            <person name="Ito Y."/>
            <person name="Iwabuchi A."/>
            <person name="Kamiya K."/>
            <person name="Karasawa W."/>
            <person name="Kurita K."/>
            <person name="Katagiri S."/>
            <person name="Kikuta A."/>
            <person name="Kobayashi H."/>
            <person name="Kobayashi N."/>
            <person name="Machita K."/>
            <person name="Maehara T."/>
            <person name="Masukawa M."/>
            <person name="Mizubayashi T."/>
            <person name="Mukai Y."/>
            <person name="Nagasaki H."/>
            <person name="Nagata Y."/>
            <person name="Naito S."/>
            <person name="Nakashima M."/>
            <person name="Nakama Y."/>
            <person name="Nakamichi Y."/>
            <person name="Nakamura M."/>
            <person name="Meguro A."/>
            <person name="Negishi M."/>
            <person name="Ohta I."/>
            <person name="Ohta T."/>
            <person name="Okamoto M."/>
            <person name="Ono N."/>
            <person name="Saji S."/>
            <person name="Sakaguchi M."/>
            <person name="Sakai K."/>
            <person name="Shibata M."/>
            <person name="Shimokawa T."/>
            <person name="Song J."/>
            <person name="Takazaki Y."/>
            <person name="Terasawa K."/>
            <person name="Tsugane M."/>
            <person name="Tsuji K."/>
            <person name="Ueda S."/>
            <person name="Waki K."/>
            <person name="Yamagata H."/>
            <person name="Yamamoto M."/>
            <person name="Yamamoto S."/>
            <person name="Yamane H."/>
            <person name="Yoshiki S."/>
            <person name="Yoshihara R."/>
            <person name="Yukawa K."/>
            <person name="Zhong H."/>
            <person name="Yano M."/>
            <person name="Yuan Q."/>
            <person name="Ouyang S."/>
            <person name="Liu J."/>
            <person name="Jones K.M."/>
            <person name="Gansberger K."/>
            <person name="Moffat K."/>
            <person name="Hill J."/>
            <person name="Bera J."/>
            <person name="Fadrosh D."/>
            <person name="Jin S."/>
            <person name="Johri S."/>
            <person name="Kim M."/>
            <person name="Overton L."/>
            <person name="Reardon M."/>
            <person name="Tsitrin T."/>
            <person name="Vuong H."/>
            <person name="Weaver B."/>
            <person name="Ciecko A."/>
            <person name="Tallon L."/>
            <person name="Jackson J."/>
            <person name="Pai G."/>
            <person name="Aken S.V."/>
            <person name="Utterback T."/>
            <person name="Reidmuller S."/>
            <person name="Feldblyum T."/>
            <person name="Hsiao J."/>
            <person name="Zismann V."/>
            <person name="Iobst S."/>
            <person name="de Vazeille A.R."/>
            <person name="Buell C.R."/>
            <person name="Ying K."/>
            <person name="Li Y."/>
            <person name="Lu T."/>
            <person name="Huang Y."/>
            <person name="Zhao Q."/>
            <person name="Feng Q."/>
            <person name="Zhang L."/>
            <person name="Zhu J."/>
            <person name="Weng Q."/>
            <person name="Mu J."/>
            <person name="Lu Y."/>
            <person name="Fan D."/>
            <person name="Liu Y."/>
            <person name="Guan J."/>
            <person name="Zhang Y."/>
            <person name="Yu S."/>
            <person name="Liu X."/>
            <person name="Zhang Y."/>
            <person name="Hong G."/>
            <person name="Han B."/>
            <person name="Choisne N."/>
            <person name="Demange N."/>
            <person name="Orjeda G."/>
            <person name="Samain S."/>
            <person name="Cattolico L."/>
            <person name="Pelletier E."/>
            <person name="Couloux A."/>
            <person name="Segurens B."/>
            <person name="Wincker P."/>
            <person name="D'Hont A."/>
            <person name="Scarpelli C."/>
            <person name="Weissenbach J."/>
            <person name="Salanoubat M."/>
            <person name="Quetier F."/>
            <person name="Yu Y."/>
            <person name="Kim H.R."/>
            <person name="Rambo T."/>
            <person name="Currie J."/>
            <person name="Collura K."/>
            <person name="Luo M."/>
            <person name="Yang T."/>
            <person name="Ammiraju J.S.S."/>
            <person name="Engler F."/>
            <person name="Soderlund C."/>
            <person name="Wing R.A."/>
            <person name="Palmer L.E."/>
            <person name="de la Bastide M."/>
            <person name="Spiegel L."/>
            <person name="Nascimento L."/>
            <person name="Zutavern T."/>
            <person name="O'Shaughnessy A."/>
            <person name="Dike S."/>
            <person name="Dedhia N."/>
            <person name="Preston R."/>
            <person name="Balija V."/>
            <person name="McCombie W.R."/>
            <person name="Chow T."/>
            <person name="Chen H."/>
            <person name="Chung M."/>
            <person name="Chen C."/>
            <person name="Shaw J."/>
            <person name="Wu H."/>
            <person name="Hsiao K."/>
            <person name="Chao Y."/>
            <person name="Chu M."/>
            <person name="Cheng C."/>
            <person name="Hour A."/>
            <person name="Lee P."/>
            <person name="Lin S."/>
            <person name="Lin Y."/>
            <person name="Liou J."/>
            <person name="Liu S."/>
            <person name="Hsing Y."/>
            <person name="Raghuvanshi S."/>
            <person name="Mohanty A."/>
            <person name="Bharti A.K."/>
            <person name="Gaur A."/>
            <person name="Gupta V."/>
            <person name="Kumar D."/>
            <person name="Ravi V."/>
            <person name="Vij S."/>
            <person name="Kapur A."/>
            <person name="Khurana P."/>
            <person name="Khurana P."/>
            <person name="Khurana J.P."/>
            <person name="Tyagi A.K."/>
            <person name="Gaikwad K."/>
            <person name="Singh A."/>
            <person name="Dalal V."/>
            <person name="Srivastava S."/>
            <person name="Dixit A."/>
            <person name="Pal A.K."/>
            <person name="Ghazi I.A."/>
            <person name="Yadav M."/>
            <person name="Pandit A."/>
            <person name="Bhargava A."/>
            <person name="Sureshbabu K."/>
            <person name="Batra K."/>
            <person name="Sharma T.R."/>
            <person name="Mohapatra T."/>
            <person name="Singh N.K."/>
            <person name="Messing J."/>
            <person name="Nelson A.B."/>
            <person name="Fuks G."/>
            <person name="Kavchok S."/>
            <person name="Keizer G."/>
            <person name="Linton E."/>
            <person name="Llaca V."/>
            <person name="Song R."/>
            <person name="Tanyolac B."/>
            <person name="Young S."/>
            <person name="Ho-Il K."/>
            <person name="Hahn J.H."/>
            <person name="Sangsakoo G."/>
            <person name="Vanavichit A."/>
            <person name="de Mattos Luiz.A.T."/>
            <person name="Zimmer P.D."/>
            <person name="Malone G."/>
            <person name="Dellagostin O."/>
            <person name="de Oliveira A.C."/>
            <person name="Bevan M."/>
            <person name="Bancroft I."/>
            <person name="Minx P."/>
            <person name="Cordum H."/>
            <person name="Wilson R."/>
            <person name="Cheng Z."/>
            <person name="Jin W."/>
            <person name="Jiang J."/>
            <person name="Leong S.A."/>
            <person name="Iwama H."/>
            <person name="Gojobori T."/>
            <person name="Itoh T."/>
            <person name="Niimura Y."/>
            <person name="Fujii Y."/>
            <person name="Habara T."/>
            <person name="Sakai H."/>
            <person name="Sato Y."/>
            <person name="Wilson G."/>
            <person name="Kumar K."/>
            <person name="McCouch S."/>
            <person name="Juretic N."/>
            <person name="Hoen D."/>
            <person name="Wright S."/>
            <person name="Bruskiewich R."/>
            <person name="Bureau T."/>
            <person name="Miyao A."/>
            <person name="Hirochika H."/>
            <person name="Nishikawa T."/>
            <person name="Kadowaki K."/>
            <person name="Sugiura M."/>
            <person name="Burr B."/>
            <person name="Sasaki T."/>
        </authorList>
    </citation>
    <scope>NUCLEOTIDE SEQUENCE [LARGE SCALE GENOMIC DNA]</scope>
    <source>
        <strain evidence="3">cv. Nipponbare</strain>
    </source>
</reference>
<gene>
    <name evidence="2" type="ordered locus">Os09g0108450</name>
    <name evidence="2" type="ORF">OSNPB_090108450</name>
</gene>
<keyword evidence="1" id="KW-0472">Membrane</keyword>
<reference evidence="2 3" key="3">
    <citation type="journal article" date="2013" name="Rice">
        <title>Improvement of the Oryza sativa Nipponbare reference genome using next generation sequence and optical map data.</title>
        <authorList>
            <person name="Kawahara Y."/>
            <person name="de la Bastide M."/>
            <person name="Hamilton J.P."/>
            <person name="Kanamori H."/>
            <person name="McCombie W.R."/>
            <person name="Ouyang S."/>
            <person name="Schwartz D.C."/>
            <person name="Tanaka T."/>
            <person name="Wu J."/>
            <person name="Zhou S."/>
            <person name="Childs K.L."/>
            <person name="Davidson R.M."/>
            <person name="Lin H."/>
            <person name="Quesada-Ocampo L."/>
            <person name="Vaillancourt B."/>
            <person name="Sakai H."/>
            <person name="Lee S.S."/>
            <person name="Kim J."/>
            <person name="Numa H."/>
            <person name="Itoh T."/>
            <person name="Buell C.R."/>
            <person name="Matsumoto T."/>
        </authorList>
    </citation>
    <scope>NUCLEOTIDE SEQUENCE [LARGE SCALE GENOMIC DNA]</scope>
    <source>
        <strain evidence="3">cv. Nipponbare</strain>
    </source>
</reference>
<evidence type="ECO:0000313" key="2">
    <source>
        <dbReference type="EMBL" id="BAT06809.1"/>
    </source>
</evidence>
<evidence type="ECO:0000313" key="3">
    <source>
        <dbReference type="Proteomes" id="UP000059680"/>
    </source>
</evidence>
<sequence>MPCLATNPWQNFPFPLINFPRIFYVVSRIVFNDTTCQDIVHTRPIIFLHNLCVLVVQVFKLNKFKYLNLIIPCVTCQSIDSFFVILSLVFFICIAGIVVLKIGNLKMFKITPKMK</sequence>
<evidence type="ECO:0000256" key="1">
    <source>
        <dbReference type="SAM" id="Phobius"/>
    </source>
</evidence>
<name>A0A0P0XJJ8_ORYSJ</name>
<accession>A0A0P0XJJ8</accession>
<proteinExistence type="predicted"/>
<dbReference type="AlphaFoldDB" id="A0A0P0XJJ8"/>
<reference evidence="2 3" key="2">
    <citation type="journal article" date="2013" name="Plant Cell Physiol.">
        <title>Rice Annotation Project Database (RAP-DB): an integrative and interactive database for rice genomics.</title>
        <authorList>
            <person name="Sakai H."/>
            <person name="Lee S.S."/>
            <person name="Tanaka T."/>
            <person name="Numa H."/>
            <person name="Kim J."/>
            <person name="Kawahara Y."/>
            <person name="Wakimoto H."/>
            <person name="Yang C.C."/>
            <person name="Iwamoto M."/>
            <person name="Abe T."/>
            <person name="Yamada Y."/>
            <person name="Muto A."/>
            <person name="Inokuchi H."/>
            <person name="Ikemura T."/>
            <person name="Matsumoto T."/>
            <person name="Sasaki T."/>
            <person name="Itoh T."/>
        </authorList>
    </citation>
    <scope>NUCLEOTIDE SEQUENCE [LARGE SCALE GENOMIC DNA]</scope>
    <source>
        <strain evidence="3">cv. Nipponbare</strain>
    </source>
</reference>
<organism evidence="2 3">
    <name type="scientific">Oryza sativa subsp. japonica</name>
    <name type="common">Rice</name>
    <dbReference type="NCBI Taxonomy" id="39947"/>
    <lineage>
        <taxon>Eukaryota</taxon>
        <taxon>Viridiplantae</taxon>
        <taxon>Streptophyta</taxon>
        <taxon>Embryophyta</taxon>
        <taxon>Tracheophyta</taxon>
        <taxon>Spermatophyta</taxon>
        <taxon>Magnoliopsida</taxon>
        <taxon>Liliopsida</taxon>
        <taxon>Poales</taxon>
        <taxon>Poaceae</taxon>
        <taxon>BOP clade</taxon>
        <taxon>Oryzoideae</taxon>
        <taxon>Oryzeae</taxon>
        <taxon>Oryzinae</taxon>
        <taxon>Oryza</taxon>
        <taxon>Oryza sativa</taxon>
    </lineage>
</organism>
<keyword evidence="1" id="KW-1133">Transmembrane helix</keyword>
<dbReference type="Proteomes" id="UP000059680">
    <property type="component" value="Chromosome 9"/>
</dbReference>
<keyword evidence="1" id="KW-0812">Transmembrane</keyword>
<dbReference type="InParanoid" id="A0A0P0XJJ8"/>
<feature type="transmembrane region" description="Helical" evidence="1">
    <location>
        <begin position="82"/>
        <end position="105"/>
    </location>
</feature>
<dbReference type="EMBL" id="AP014965">
    <property type="protein sequence ID" value="BAT06809.1"/>
    <property type="molecule type" value="Genomic_DNA"/>
</dbReference>
<keyword evidence="3" id="KW-1185">Reference proteome</keyword>
<dbReference type="Gramene" id="Os09t0108450-01">
    <property type="protein sequence ID" value="Os09t0108450-01"/>
    <property type="gene ID" value="Os09g0108450"/>
</dbReference>
<dbReference type="PaxDb" id="39947-A0A0P0XJJ8"/>